<dbReference type="SUPFAM" id="SSF46785">
    <property type="entry name" value="Winged helix' DNA-binding domain"/>
    <property type="match status" value="1"/>
</dbReference>
<dbReference type="GO" id="GO:0043565">
    <property type="term" value="F:sequence-specific DNA binding"/>
    <property type="evidence" value="ECO:0007669"/>
    <property type="project" value="InterPro"/>
</dbReference>
<evidence type="ECO:0000256" key="2">
    <source>
        <dbReference type="ARBA" id="ARBA00023125"/>
    </source>
</evidence>
<reference evidence="5 6" key="1">
    <citation type="submission" date="2017-11" db="EMBL/GenBank/DDBJ databases">
        <title>Comparitive Functional Genomics of Dry Heat Resistant strains isolated from the Viking Spacecraft.</title>
        <authorList>
            <person name="Seuylemezian A."/>
            <person name="Cooper K."/>
            <person name="Vaishampayan P."/>
        </authorList>
    </citation>
    <scope>NUCLEOTIDE SEQUENCE [LARGE SCALE GENOMIC DNA]</scope>
    <source>
        <strain evidence="5 6">V1-29</strain>
    </source>
</reference>
<gene>
    <name evidence="5" type="ORF">CUU66_17655</name>
</gene>
<comment type="caution">
    <text evidence="5">The sequence shown here is derived from an EMBL/GenBank/DDBJ whole genome shotgun (WGS) entry which is preliminary data.</text>
</comment>
<dbReference type="OrthoDB" id="34294at2"/>
<dbReference type="PROSITE" id="PS50956">
    <property type="entry name" value="HTH_ASNC_2"/>
    <property type="match status" value="1"/>
</dbReference>
<dbReference type="InterPro" id="IPR036390">
    <property type="entry name" value="WH_DNA-bd_sf"/>
</dbReference>
<dbReference type="Pfam" id="PF13412">
    <property type="entry name" value="HTH_24"/>
    <property type="match status" value="1"/>
</dbReference>
<dbReference type="InterPro" id="IPR011008">
    <property type="entry name" value="Dimeric_a/b-barrel"/>
</dbReference>
<dbReference type="CDD" id="cd00090">
    <property type="entry name" value="HTH_ARSR"/>
    <property type="match status" value="1"/>
</dbReference>
<dbReference type="Proteomes" id="UP000234748">
    <property type="component" value="Unassembled WGS sequence"/>
</dbReference>
<dbReference type="InterPro" id="IPR019888">
    <property type="entry name" value="Tscrpt_reg_AsnC-like"/>
</dbReference>
<dbReference type="InterPro" id="IPR019885">
    <property type="entry name" value="Tscrpt_reg_HTH_AsnC-type_CS"/>
</dbReference>
<dbReference type="EMBL" id="PGUY01000056">
    <property type="protein sequence ID" value="PLT28594.1"/>
    <property type="molecule type" value="Genomic_DNA"/>
</dbReference>
<dbReference type="AlphaFoldDB" id="A0A2N5M2J5"/>
<keyword evidence="3" id="KW-0804">Transcription</keyword>
<feature type="domain" description="HTH asnC-type" evidence="4">
    <location>
        <begin position="3"/>
        <end position="64"/>
    </location>
</feature>
<evidence type="ECO:0000256" key="3">
    <source>
        <dbReference type="ARBA" id="ARBA00023163"/>
    </source>
</evidence>
<dbReference type="RefSeq" id="WP_101644580.1">
    <property type="nucleotide sequence ID" value="NZ_PGUY01000056.1"/>
</dbReference>
<accession>A0A2N5M2J5</accession>
<dbReference type="GO" id="GO:0043200">
    <property type="term" value="P:response to amino acid"/>
    <property type="evidence" value="ECO:0007669"/>
    <property type="project" value="TreeGrafter"/>
</dbReference>
<dbReference type="PRINTS" id="PR00033">
    <property type="entry name" value="HTHASNC"/>
</dbReference>
<evidence type="ECO:0000313" key="5">
    <source>
        <dbReference type="EMBL" id="PLT28594.1"/>
    </source>
</evidence>
<sequence>MKIDEIDKHILRCLVANSRLSIRELSKQVNLSAPSVAERVRRLEEEGVIEGYTAKLNYSTLGYSIRAIIQVTTRHGMCEEFRRLMRIHPNAEWCYRMAGPADYIVMLTVQKLEEIEKVIDEISGLAQTTTHIVLSKVQMESSILG</sequence>
<dbReference type="InterPro" id="IPR000485">
    <property type="entry name" value="AsnC-type_HTH_dom"/>
</dbReference>
<dbReference type="InterPro" id="IPR019887">
    <property type="entry name" value="Tscrpt_reg_AsnC/Lrp_C"/>
</dbReference>
<dbReference type="Pfam" id="PF01037">
    <property type="entry name" value="AsnC_trans_reg"/>
    <property type="match status" value="1"/>
</dbReference>
<dbReference type="InterPro" id="IPR011991">
    <property type="entry name" value="ArsR-like_HTH"/>
</dbReference>
<keyword evidence="6" id="KW-1185">Reference proteome</keyword>
<dbReference type="FunFam" id="1.10.10.10:FF:000186">
    <property type="entry name" value="AsnC family transcriptional regulator"/>
    <property type="match status" value="1"/>
</dbReference>
<dbReference type="SMART" id="SM00344">
    <property type="entry name" value="HTH_ASNC"/>
    <property type="match status" value="1"/>
</dbReference>
<dbReference type="InterPro" id="IPR036388">
    <property type="entry name" value="WH-like_DNA-bd_sf"/>
</dbReference>
<evidence type="ECO:0000259" key="4">
    <source>
        <dbReference type="PROSITE" id="PS50956"/>
    </source>
</evidence>
<dbReference type="Gene3D" id="3.30.70.920">
    <property type="match status" value="1"/>
</dbReference>
<dbReference type="SUPFAM" id="SSF54909">
    <property type="entry name" value="Dimeric alpha+beta barrel"/>
    <property type="match status" value="1"/>
</dbReference>
<organism evidence="5 6">
    <name type="scientific">Peribacillus deserti</name>
    <dbReference type="NCBI Taxonomy" id="673318"/>
    <lineage>
        <taxon>Bacteria</taxon>
        <taxon>Bacillati</taxon>
        <taxon>Bacillota</taxon>
        <taxon>Bacilli</taxon>
        <taxon>Bacillales</taxon>
        <taxon>Bacillaceae</taxon>
        <taxon>Peribacillus</taxon>
    </lineage>
</organism>
<evidence type="ECO:0000256" key="1">
    <source>
        <dbReference type="ARBA" id="ARBA00023015"/>
    </source>
</evidence>
<dbReference type="Gene3D" id="1.10.10.10">
    <property type="entry name" value="Winged helix-like DNA-binding domain superfamily/Winged helix DNA-binding domain"/>
    <property type="match status" value="1"/>
</dbReference>
<proteinExistence type="predicted"/>
<dbReference type="PROSITE" id="PS00519">
    <property type="entry name" value="HTH_ASNC_1"/>
    <property type="match status" value="1"/>
</dbReference>
<protein>
    <submittedName>
        <fullName evidence="5">AsnC family transcriptional regulator</fullName>
    </submittedName>
</protein>
<dbReference type="PANTHER" id="PTHR30154">
    <property type="entry name" value="LEUCINE-RESPONSIVE REGULATORY PROTEIN"/>
    <property type="match status" value="1"/>
</dbReference>
<keyword evidence="1" id="KW-0805">Transcription regulation</keyword>
<evidence type="ECO:0000313" key="6">
    <source>
        <dbReference type="Proteomes" id="UP000234748"/>
    </source>
</evidence>
<keyword evidence="2" id="KW-0238">DNA-binding</keyword>
<dbReference type="GO" id="GO:0005829">
    <property type="term" value="C:cytosol"/>
    <property type="evidence" value="ECO:0007669"/>
    <property type="project" value="TreeGrafter"/>
</dbReference>
<dbReference type="PANTHER" id="PTHR30154:SF53">
    <property type="entry name" value="HTH-TYPE TRANSCRIPTIONAL REGULATOR LRPC"/>
    <property type="match status" value="1"/>
</dbReference>
<name>A0A2N5M2J5_9BACI</name>